<protein>
    <recommendedName>
        <fullName evidence="5">Polysaccharide chain length determinant N-terminal domain-containing protein</fullName>
    </recommendedName>
</protein>
<dbReference type="OrthoDB" id="5125380at2"/>
<dbReference type="PANTHER" id="PTHR32309">
    <property type="entry name" value="TYROSINE-PROTEIN KINASE"/>
    <property type="match status" value="1"/>
</dbReference>
<evidence type="ECO:0000256" key="1">
    <source>
        <dbReference type="SAM" id="MobiDB-lite"/>
    </source>
</evidence>
<evidence type="ECO:0008006" key="5">
    <source>
        <dbReference type="Google" id="ProtNLM"/>
    </source>
</evidence>
<accession>A0A506Y4A1</accession>
<keyword evidence="4" id="KW-1185">Reference proteome</keyword>
<reference evidence="3 4" key="1">
    <citation type="submission" date="2019-06" db="EMBL/GenBank/DDBJ databases">
        <authorList>
            <person name="Li F."/>
        </authorList>
    </citation>
    <scope>NUCLEOTIDE SEQUENCE [LARGE SCALE GENOMIC DNA]</scope>
    <source>
        <strain evidence="3 4">10F1D-1</strain>
    </source>
</reference>
<feature type="region of interest" description="Disordered" evidence="1">
    <location>
        <begin position="490"/>
        <end position="559"/>
    </location>
</feature>
<feature type="compositionally biased region" description="Basic and acidic residues" evidence="1">
    <location>
        <begin position="508"/>
        <end position="517"/>
    </location>
</feature>
<sequence>MSASPENLPAPSPSPAPPLLGDYLRVVRQRWIVVAAAGLAGLLVGGGVLLLGTQETARTDLNLNVISADPFNAQRSAAGLLDGPTEVQIARSYAVADAAAKRLGDVTPDQLRDGTSAELVAQATVIRISFTASDAAVARERADAIAAAYLDYRADQAVERRKAVVDQVDARLDELRDSLTEVDARAAAAADGSSAANQAASDRQLITIEVDSLLSQRNSLQLIDTSGGSVLTSAGSNPISSAPSKPLVLATGLLAGLVIGLVAAFAAQRIDRRVRTADDVTRVTGAPTLARLVGRADGIPADGPDAELVRTAREQILARFPAALGSIAVVDDTVTGEASAVPINLGIALAQTGRPVRLLLPGADETRLERLRAELGLLLLSRDDTLSVWTPAELPELRLITTERTPRLGDPDPVLTRELLDEVARCRDDELVLLVLPAAAPLATRLAAARATGAVIGVVALGGTDRATLARDRAGFESLGAEIIGSVLVPGRRQPADRGDDAAPAPVEPHRVRRTEPPRAGSTAAPRPRRRRTRPPEETAGTPPELADALALRTPLPEG</sequence>
<dbReference type="InterPro" id="IPR050445">
    <property type="entry name" value="Bact_polysacc_biosynth/exp"/>
</dbReference>
<proteinExistence type="predicted"/>
<keyword evidence="2" id="KW-1133">Transmembrane helix</keyword>
<dbReference type="PANTHER" id="PTHR32309:SF31">
    <property type="entry name" value="CAPSULAR EXOPOLYSACCHARIDE FAMILY"/>
    <property type="match status" value="1"/>
</dbReference>
<dbReference type="RefSeq" id="WP_141163766.1">
    <property type="nucleotide sequence ID" value="NZ_VHQG01000002.1"/>
</dbReference>
<dbReference type="Proteomes" id="UP000316252">
    <property type="component" value="Unassembled WGS sequence"/>
</dbReference>
<evidence type="ECO:0000313" key="3">
    <source>
        <dbReference type="EMBL" id="TPW76410.1"/>
    </source>
</evidence>
<dbReference type="AlphaFoldDB" id="A0A506Y4A1"/>
<name>A0A506Y4A1_9MICO</name>
<dbReference type="EMBL" id="VHQG01000002">
    <property type="protein sequence ID" value="TPW76410.1"/>
    <property type="molecule type" value="Genomic_DNA"/>
</dbReference>
<dbReference type="Gene3D" id="3.40.50.300">
    <property type="entry name" value="P-loop containing nucleotide triphosphate hydrolases"/>
    <property type="match status" value="1"/>
</dbReference>
<evidence type="ECO:0000313" key="4">
    <source>
        <dbReference type="Proteomes" id="UP000316252"/>
    </source>
</evidence>
<comment type="caution">
    <text evidence="3">The sequence shown here is derived from an EMBL/GenBank/DDBJ whole genome shotgun (WGS) entry which is preliminary data.</text>
</comment>
<evidence type="ECO:0000256" key="2">
    <source>
        <dbReference type="SAM" id="Phobius"/>
    </source>
</evidence>
<gene>
    <name evidence="3" type="ORF">FJ657_11605</name>
</gene>
<keyword evidence="2" id="KW-0472">Membrane</keyword>
<dbReference type="InterPro" id="IPR027417">
    <property type="entry name" value="P-loop_NTPase"/>
</dbReference>
<feature type="transmembrane region" description="Helical" evidence="2">
    <location>
        <begin position="31"/>
        <end position="52"/>
    </location>
</feature>
<feature type="transmembrane region" description="Helical" evidence="2">
    <location>
        <begin position="247"/>
        <end position="267"/>
    </location>
</feature>
<organism evidence="3 4">
    <name type="scientific">Schumannella soli</name>
    <dbReference type="NCBI Taxonomy" id="2590779"/>
    <lineage>
        <taxon>Bacteria</taxon>
        <taxon>Bacillati</taxon>
        <taxon>Actinomycetota</taxon>
        <taxon>Actinomycetes</taxon>
        <taxon>Micrococcales</taxon>
        <taxon>Microbacteriaceae</taxon>
        <taxon>Schumannella</taxon>
    </lineage>
</organism>
<keyword evidence="2" id="KW-0812">Transmembrane</keyword>